<dbReference type="InterPro" id="IPR036962">
    <property type="entry name" value="Glyco_hydro_3_N_sf"/>
</dbReference>
<keyword evidence="4" id="KW-0326">Glycosidase</keyword>
<reference evidence="6 7" key="1">
    <citation type="journal article" date="2025" name="Microbiol. Resour. Announc.">
        <title>Draft genome sequences for Neonectria magnoliae and Neonectria punicea, canker pathogens of Liriodendron tulipifera and Acer saccharum in West Virginia.</title>
        <authorList>
            <person name="Petronek H.M."/>
            <person name="Kasson M.T."/>
            <person name="Metheny A.M."/>
            <person name="Stauder C.M."/>
            <person name="Lovett B."/>
            <person name="Lynch S.C."/>
            <person name="Garnas J.R."/>
            <person name="Kasson L.R."/>
            <person name="Stajich J.E."/>
        </authorList>
    </citation>
    <scope>NUCLEOTIDE SEQUENCE [LARGE SCALE GENOMIC DNA]</scope>
    <source>
        <strain evidence="6 7">NRRL 64651</strain>
    </source>
</reference>
<evidence type="ECO:0000256" key="1">
    <source>
        <dbReference type="ARBA" id="ARBA00005336"/>
    </source>
</evidence>
<dbReference type="InterPro" id="IPR026891">
    <property type="entry name" value="Fn3-like"/>
</dbReference>
<dbReference type="Gene3D" id="3.40.50.1700">
    <property type="entry name" value="Glycoside hydrolase family 3 C-terminal domain"/>
    <property type="match status" value="1"/>
</dbReference>
<dbReference type="PANTHER" id="PTHR42721:SF3">
    <property type="entry name" value="BETA-D-XYLOSIDASE 5-RELATED"/>
    <property type="match status" value="1"/>
</dbReference>
<dbReference type="Pfam" id="PF14310">
    <property type="entry name" value="Fn3-like"/>
    <property type="match status" value="1"/>
</dbReference>
<dbReference type="PANTHER" id="PTHR42721">
    <property type="entry name" value="SUGAR HYDROLASE-RELATED"/>
    <property type="match status" value="1"/>
</dbReference>
<dbReference type="InterPro" id="IPR036881">
    <property type="entry name" value="Glyco_hydro_3_C_sf"/>
</dbReference>
<keyword evidence="3" id="KW-0119">Carbohydrate metabolism</keyword>
<evidence type="ECO:0000313" key="6">
    <source>
        <dbReference type="EMBL" id="KAK7432344.1"/>
    </source>
</evidence>
<accession>A0ABR1IGB8</accession>
<evidence type="ECO:0000256" key="4">
    <source>
        <dbReference type="ARBA" id="ARBA00023295"/>
    </source>
</evidence>
<dbReference type="InterPro" id="IPR013783">
    <property type="entry name" value="Ig-like_fold"/>
</dbReference>
<dbReference type="SMART" id="SM01217">
    <property type="entry name" value="Fn3_like"/>
    <property type="match status" value="1"/>
</dbReference>
<dbReference type="InterPro" id="IPR044993">
    <property type="entry name" value="BXL"/>
</dbReference>
<dbReference type="Gene3D" id="2.60.40.10">
    <property type="entry name" value="Immunoglobulins"/>
    <property type="match status" value="1"/>
</dbReference>
<evidence type="ECO:0000256" key="3">
    <source>
        <dbReference type="ARBA" id="ARBA00023277"/>
    </source>
</evidence>
<dbReference type="Gene3D" id="3.20.20.300">
    <property type="entry name" value="Glycoside hydrolase, family 3, N-terminal domain"/>
    <property type="match status" value="1"/>
</dbReference>
<feature type="domain" description="Fibronectin type III-like" evidence="5">
    <location>
        <begin position="256"/>
        <end position="328"/>
    </location>
</feature>
<evidence type="ECO:0000256" key="2">
    <source>
        <dbReference type="ARBA" id="ARBA00022801"/>
    </source>
</evidence>
<dbReference type="Pfam" id="PF01915">
    <property type="entry name" value="Glyco_hydro_3_C"/>
    <property type="match status" value="1"/>
</dbReference>
<keyword evidence="2" id="KW-0378">Hydrolase</keyword>
<sequence>MFPLLISSVDNENVAKLIDEAVFNLPTLKFATGAFDNALPDEANVNKALRASSHLNLARQAARESVVLLQNDSILSKTPKKVALLDPFGELLNFGSYGAINVSNPKWGDSLHTSLKSVLDKESVQFAPGVDRLDITDESGIYKAVAAAKDAGFAVLMLVSLSTPMEDPLFKKRTDDEFFAHADLGFPGLQQKLLDAVPDMGVPTVLILTGGQPFVLTNPTLRSNAILQSLLGSEYRKGNVIINVKVRNTGDVVGKEIVQMYHRPNTTIGIEFPVRRHVRFEKVELEAGESKDVTFSIPHKDFGVMSMRSSGLRKASTTSGLVRVPGLKI</sequence>
<keyword evidence="7" id="KW-1185">Reference proteome</keyword>
<organism evidence="6 7">
    <name type="scientific">Neonectria magnoliae</name>
    <dbReference type="NCBI Taxonomy" id="2732573"/>
    <lineage>
        <taxon>Eukaryota</taxon>
        <taxon>Fungi</taxon>
        <taxon>Dikarya</taxon>
        <taxon>Ascomycota</taxon>
        <taxon>Pezizomycotina</taxon>
        <taxon>Sordariomycetes</taxon>
        <taxon>Hypocreomycetidae</taxon>
        <taxon>Hypocreales</taxon>
        <taxon>Nectriaceae</taxon>
        <taxon>Neonectria</taxon>
    </lineage>
</organism>
<protein>
    <recommendedName>
        <fullName evidence="5">Fibronectin type III-like domain-containing protein</fullName>
    </recommendedName>
</protein>
<evidence type="ECO:0000313" key="7">
    <source>
        <dbReference type="Proteomes" id="UP001498421"/>
    </source>
</evidence>
<dbReference type="SUPFAM" id="SSF52279">
    <property type="entry name" value="Beta-D-glucan exohydrolase, C-terminal domain"/>
    <property type="match status" value="1"/>
</dbReference>
<dbReference type="EMBL" id="JAZAVK010000005">
    <property type="protein sequence ID" value="KAK7432344.1"/>
    <property type="molecule type" value="Genomic_DNA"/>
</dbReference>
<comment type="caution">
    <text evidence="6">The sequence shown here is derived from an EMBL/GenBank/DDBJ whole genome shotgun (WGS) entry which is preliminary data.</text>
</comment>
<proteinExistence type="inferred from homology"/>
<name>A0ABR1IGB8_9HYPO</name>
<gene>
    <name evidence="6" type="ORF">QQZ08_000906</name>
</gene>
<dbReference type="Proteomes" id="UP001498421">
    <property type="component" value="Unassembled WGS sequence"/>
</dbReference>
<dbReference type="InterPro" id="IPR002772">
    <property type="entry name" value="Glyco_hydro_3_C"/>
</dbReference>
<evidence type="ECO:0000259" key="5">
    <source>
        <dbReference type="SMART" id="SM01217"/>
    </source>
</evidence>
<comment type="similarity">
    <text evidence="1">Belongs to the glycosyl hydrolase 3 family.</text>
</comment>